<evidence type="ECO:0000313" key="2">
    <source>
        <dbReference type="EMBL" id="KAK5951495.1"/>
    </source>
</evidence>
<keyword evidence="3" id="KW-1185">Reference proteome</keyword>
<feature type="region of interest" description="Disordered" evidence="1">
    <location>
        <begin position="377"/>
        <end position="412"/>
    </location>
</feature>
<sequence length="493" mass="54683">MAAQFNLQTLLAGPQATIDHDDNGDGSYQHLGGPYSLAMLTYFSTTIQQQCTGGVNGGAYMLQPSRIHISKGNALALHDIFNWMQVCCGSGRLCALSEVVQNSIRYLLALGAARQLGVQLLEHEVHQTAFRLQTELLTTDQMAAIAAELDSFLQEIQDAVLGNIARSFTTGRLPYVKRYLGLCTTFEKFHKDVAAALQALKKCNWHPHAGEAEAAWLRKEELKVEPGQAVPPLMGATMPAPGPFMHQAFPAQQIPVPVPPPPQSVLTYCSASTFGHSWTIPRHAYPHVYGDNHGQHHSSGAPVHIHIHGTNNSSHHHGNSYHSHHHNRHPCRHHTTPHSEVKFYACPHTRHERCHPLTCNQKTVSSSDLVTRAQTTYPPMMNYRPPSSAVDTPRYEPPKPGETPRERRAMGGGHYLHSFSDAYGRMRYVSKGPGFRFETYGAGAEKRLKYGCGCWLDAPARRHFRDDDTAVGSSARYTCDSCIRRGNPYSRCC</sequence>
<comment type="caution">
    <text evidence="2">The sequence shown here is derived from an EMBL/GenBank/DDBJ whole genome shotgun (WGS) entry which is preliminary data.</text>
</comment>
<dbReference type="EMBL" id="JAKLMC020000020">
    <property type="protein sequence ID" value="KAK5951495.1"/>
    <property type="molecule type" value="Genomic_DNA"/>
</dbReference>
<reference evidence="2 3" key="1">
    <citation type="submission" date="2022-12" db="EMBL/GenBank/DDBJ databases">
        <title>Genomic features and morphological characterization of a novel Knufia sp. strain isolated from spacecraft assembly facility.</title>
        <authorList>
            <person name="Teixeira M."/>
            <person name="Chander A.M."/>
            <person name="Stajich J.E."/>
            <person name="Venkateswaran K."/>
        </authorList>
    </citation>
    <scope>NUCLEOTIDE SEQUENCE [LARGE SCALE GENOMIC DNA]</scope>
    <source>
        <strain evidence="2 3">FJI-L2-BK-P2</strain>
    </source>
</reference>
<organism evidence="2 3">
    <name type="scientific">Knufia fluminis</name>
    <dbReference type="NCBI Taxonomy" id="191047"/>
    <lineage>
        <taxon>Eukaryota</taxon>
        <taxon>Fungi</taxon>
        <taxon>Dikarya</taxon>
        <taxon>Ascomycota</taxon>
        <taxon>Pezizomycotina</taxon>
        <taxon>Eurotiomycetes</taxon>
        <taxon>Chaetothyriomycetidae</taxon>
        <taxon>Chaetothyriales</taxon>
        <taxon>Trichomeriaceae</taxon>
        <taxon>Knufia</taxon>
    </lineage>
</organism>
<protein>
    <submittedName>
        <fullName evidence="2">Uncharacterized protein</fullName>
    </submittedName>
</protein>
<feature type="compositionally biased region" description="Basic and acidic residues" evidence="1">
    <location>
        <begin position="393"/>
        <end position="409"/>
    </location>
</feature>
<accession>A0AAN8EKB2</accession>
<gene>
    <name evidence="2" type="ORF">OHC33_007551</name>
</gene>
<dbReference type="AlphaFoldDB" id="A0AAN8EKB2"/>
<name>A0AAN8EKB2_9EURO</name>
<evidence type="ECO:0000256" key="1">
    <source>
        <dbReference type="SAM" id="MobiDB-lite"/>
    </source>
</evidence>
<dbReference type="Proteomes" id="UP001316803">
    <property type="component" value="Unassembled WGS sequence"/>
</dbReference>
<proteinExistence type="predicted"/>
<feature type="region of interest" description="Disordered" evidence="1">
    <location>
        <begin position="314"/>
        <end position="334"/>
    </location>
</feature>
<evidence type="ECO:0000313" key="3">
    <source>
        <dbReference type="Proteomes" id="UP001316803"/>
    </source>
</evidence>